<accession>A0A8R7NXD0</accession>
<dbReference type="PANTHER" id="PTHR47087:SF1">
    <property type="entry name" value="METHIONINE S-METHYLTRANSFERASE"/>
    <property type="match status" value="1"/>
</dbReference>
<reference evidence="1" key="2">
    <citation type="submission" date="2018-03" db="EMBL/GenBank/DDBJ databases">
        <title>The Triticum urartu genome reveals the dynamic nature of wheat genome evolution.</title>
        <authorList>
            <person name="Ling H."/>
            <person name="Ma B."/>
            <person name="Shi X."/>
            <person name="Liu H."/>
            <person name="Dong L."/>
            <person name="Sun H."/>
            <person name="Cao Y."/>
            <person name="Gao Q."/>
            <person name="Zheng S."/>
            <person name="Li Y."/>
            <person name="Yu Y."/>
            <person name="Du H."/>
            <person name="Qi M."/>
            <person name="Li Y."/>
            <person name="Yu H."/>
            <person name="Cui Y."/>
            <person name="Wang N."/>
            <person name="Chen C."/>
            <person name="Wu H."/>
            <person name="Zhao Y."/>
            <person name="Zhang J."/>
            <person name="Li Y."/>
            <person name="Zhou W."/>
            <person name="Zhang B."/>
            <person name="Hu W."/>
            <person name="Eijk M."/>
            <person name="Tang J."/>
            <person name="Witsenboer H."/>
            <person name="Zhao S."/>
            <person name="Li Z."/>
            <person name="Zhang A."/>
            <person name="Wang D."/>
            <person name="Liang C."/>
        </authorList>
    </citation>
    <scope>NUCLEOTIDE SEQUENCE [LARGE SCALE GENOMIC DNA]</scope>
    <source>
        <strain evidence="1">cv. G1812</strain>
    </source>
</reference>
<protein>
    <submittedName>
        <fullName evidence="1">Uncharacterized protein</fullName>
    </submittedName>
</protein>
<organism evidence="1 2">
    <name type="scientific">Triticum urartu</name>
    <name type="common">Red wild einkorn</name>
    <name type="synonym">Crithodium urartu</name>
    <dbReference type="NCBI Taxonomy" id="4572"/>
    <lineage>
        <taxon>Eukaryota</taxon>
        <taxon>Viridiplantae</taxon>
        <taxon>Streptophyta</taxon>
        <taxon>Embryophyta</taxon>
        <taxon>Tracheophyta</taxon>
        <taxon>Spermatophyta</taxon>
        <taxon>Magnoliopsida</taxon>
        <taxon>Liliopsida</taxon>
        <taxon>Poales</taxon>
        <taxon>Poaceae</taxon>
        <taxon>BOP clade</taxon>
        <taxon>Pooideae</taxon>
        <taxon>Triticodae</taxon>
        <taxon>Triticeae</taxon>
        <taxon>Triticinae</taxon>
        <taxon>Triticum</taxon>
    </lineage>
</organism>
<dbReference type="PANTHER" id="PTHR47087">
    <property type="entry name" value="METHIONINE S-METHYLTRANSFERASE"/>
    <property type="match status" value="1"/>
</dbReference>
<evidence type="ECO:0000313" key="2">
    <source>
        <dbReference type="Proteomes" id="UP000015106"/>
    </source>
</evidence>
<dbReference type="Gramene" id="TuG1812G0100000201.01.T01">
    <property type="protein sequence ID" value="TuG1812G0100000201.01.T01"/>
    <property type="gene ID" value="TuG1812G0100000201.01"/>
</dbReference>
<keyword evidence="2" id="KW-1185">Reference proteome</keyword>
<dbReference type="Proteomes" id="UP000015106">
    <property type="component" value="Chromosome 1"/>
</dbReference>
<sequence length="153" mass="16399">MGSVAAAVQDDSTSPSELEAAFLERCAASGDAAYGELRELLSRLHDPATRQEARIFLTGLRRRSCSDPGGEEGFFRRYGFCVRELLLHDSRCGLPITTLSSGDALHTNGSISRLGQRLIQTGSAHHIFVAHGHELSSTVASHMGKSGIICTTT</sequence>
<reference evidence="1" key="3">
    <citation type="submission" date="2022-06" db="UniProtKB">
        <authorList>
            <consortium name="EnsemblPlants"/>
        </authorList>
    </citation>
    <scope>IDENTIFICATION</scope>
</reference>
<dbReference type="EnsemblPlants" id="TuG1812G0100000201.01.T01">
    <property type="protein sequence ID" value="TuG1812G0100000201.01.T01"/>
    <property type="gene ID" value="TuG1812G0100000201.01"/>
</dbReference>
<dbReference type="AlphaFoldDB" id="A0A8R7NXD0"/>
<gene>
    <name evidence="1" type="primary">LOC125542316</name>
</gene>
<proteinExistence type="predicted"/>
<evidence type="ECO:0000313" key="1">
    <source>
        <dbReference type="EnsemblPlants" id="TuG1812G0100000201.01.T01"/>
    </source>
</evidence>
<reference evidence="2" key="1">
    <citation type="journal article" date="2013" name="Nature">
        <title>Draft genome of the wheat A-genome progenitor Triticum urartu.</title>
        <authorList>
            <person name="Ling H.Q."/>
            <person name="Zhao S."/>
            <person name="Liu D."/>
            <person name="Wang J."/>
            <person name="Sun H."/>
            <person name="Zhang C."/>
            <person name="Fan H."/>
            <person name="Li D."/>
            <person name="Dong L."/>
            <person name="Tao Y."/>
            <person name="Gao C."/>
            <person name="Wu H."/>
            <person name="Li Y."/>
            <person name="Cui Y."/>
            <person name="Guo X."/>
            <person name="Zheng S."/>
            <person name="Wang B."/>
            <person name="Yu K."/>
            <person name="Liang Q."/>
            <person name="Yang W."/>
            <person name="Lou X."/>
            <person name="Chen J."/>
            <person name="Feng M."/>
            <person name="Jian J."/>
            <person name="Zhang X."/>
            <person name="Luo G."/>
            <person name="Jiang Y."/>
            <person name="Liu J."/>
            <person name="Wang Z."/>
            <person name="Sha Y."/>
            <person name="Zhang B."/>
            <person name="Wu H."/>
            <person name="Tang D."/>
            <person name="Shen Q."/>
            <person name="Xue P."/>
            <person name="Zou S."/>
            <person name="Wang X."/>
            <person name="Liu X."/>
            <person name="Wang F."/>
            <person name="Yang Y."/>
            <person name="An X."/>
            <person name="Dong Z."/>
            <person name="Zhang K."/>
            <person name="Zhang X."/>
            <person name="Luo M.C."/>
            <person name="Dvorak J."/>
            <person name="Tong Y."/>
            <person name="Wang J."/>
            <person name="Yang H."/>
            <person name="Li Z."/>
            <person name="Wang D."/>
            <person name="Zhang A."/>
            <person name="Wang J."/>
        </authorList>
    </citation>
    <scope>NUCLEOTIDE SEQUENCE</scope>
    <source>
        <strain evidence="2">cv. G1812</strain>
    </source>
</reference>
<name>A0A8R7NXD0_TRIUA</name>